<accession>A0A0A1TZX5</accession>
<keyword evidence="2" id="KW-1185">Reference proteome</keyword>
<dbReference type="EMBL" id="KB206860">
    <property type="protein sequence ID" value="ELP87200.1"/>
    <property type="molecule type" value="Genomic_DNA"/>
</dbReference>
<evidence type="ECO:0008006" key="3">
    <source>
        <dbReference type="Google" id="ProtNLM"/>
    </source>
</evidence>
<protein>
    <recommendedName>
        <fullName evidence="3">MPN domain-containing protein</fullName>
    </recommendedName>
</protein>
<dbReference type="Gene3D" id="3.40.140.10">
    <property type="entry name" value="Cytidine Deaminase, domain 2"/>
    <property type="match status" value="1"/>
</dbReference>
<evidence type="ECO:0000313" key="2">
    <source>
        <dbReference type="Proteomes" id="UP000014680"/>
    </source>
</evidence>
<proteinExistence type="predicted"/>
<evidence type="ECO:0000313" key="1">
    <source>
        <dbReference type="EMBL" id="ELP87200.1"/>
    </source>
</evidence>
<dbReference type="KEGG" id="eiv:EIN_093570"/>
<dbReference type="RefSeq" id="XP_004253971.1">
    <property type="nucleotide sequence ID" value="XM_004253923.1"/>
</dbReference>
<dbReference type="AlphaFoldDB" id="A0A0A1TZX5"/>
<gene>
    <name evidence="1" type="ORF">EIN_093570</name>
</gene>
<reference evidence="1 2" key="1">
    <citation type="submission" date="2012-10" db="EMBL/GenBank/DDBJ databases">
        <authorList>
            <person name="Zafar N."/>
            <person name="Inman J."/>
            <person name="Hall N."/>
            <person name="Lorenzi H."/>
            <person name="Caler E."/>
        </authorList>
    </citation>
    <scope>NUCLEOTIDE SEQUENCE [LARGE SCALE GENOMIC DNA]</scope>
    <source>
        <strain evidence="1 2">IP1</strain>
    </source>
</reference>
<dbReference type="Proteomes" id="UP000014680">
    <property type="component" value="Unassembled WGS sequence"/>
</dbReference>
<dbReference type="GeneID" id="14886388"/>
<dbReference type="VEuPathDB" id="AmoebaDB:EIN_093570"/>
<sequence>MAEEIVRVFPIVVSKLIDMYNRKSGNVMSGLLTGQKTLGNFRDVADVIPLSGSSFLIDENELIKSVGSHTKNFEEELVIGYFTIGDEVQEPKVNALHTFFNSMKKVPVVVMAGKKDGKFVIKAFGSNLPDAKTQCNFKEIKVTYPVDALDKIIASC</sequence>
<dbReference type="OrthoDB" id="25498at2759"/>
<organism evidence="1 2">
    <name type="scientific">Entamoeba invadens IP1</name>
    <dbReference type="NCBI Taxonomy" id="370355"/>
    <lineage>
        <taxon>Eukaryota</taxon>
        <taxon>Amoebozoa</taxon>
        <taxon>Evosea</taxon>
        <taxon>Archamoebae</taxon>
        <taxon>Mastigamoebida</taxon>
        <taxon>Entamoebidae</taxon>
        <taxon>Entamoeba</taxon>
    </lineage>
</organism>
<dbReference type="OMA" id="QCNFKEI"/>
<name>A0A0A1TZX5_ENTIV</name>